<dbReference type="GO" id="GO:0032259">
    <property type="term" value="P:methylation"/>
    <property type="evidence" value="ECO:0007669"/>
    <property type="project" value="UniProtKB-KW"/>
</dbReference>
<dbReference type="GO" id="GO:0008168">
    <property type="term" value="F:methyltransferase activity"/>
    <property type="evidence" value="ECO:0007669"/>
    <property type="project" value="UniProtKB-KW"/>
</dbReference>
<dbReference type="InterPro" id="IPR029063">
    <property type="entry name" value="SAM-dependent_MTases_sf"/>
</dbReference>
<feature type="compositionally biased region" description="Acidic residues" evidence="1">
    <location>
        <begin position="11"/>
        <end position="25"/>
    </location>
</feature>
<dbReference type="Pfam" id="PF13489">
    <property type="entry name" value="Methyltransf_23"/>
    <property type="match status" value="1"/>
</dbReference>
<evidence type="ECO:0000256" key="1">
    <source>
        <dbReference type="SAM" id="MobiDB-lite"/>
    </source>
</evidence>
<dbReference type="Gene3D" id="3.40.50.150">
    <property type="entry name" value="Vaccinia Virus protein VP39"/>
    <property type="match status" value="1"/>
</dbReference>
<dbReference type="InParanoid" id="A0A5J5FC75"/>
<evidence type="ECO:0000313" key="3">
    <source>
        <dbReference type="Proteomes" id="UP000326924"/>
    </source>
</evidence>
<dbReference type="AlphaFoldDB" id="A0A5J5FC75"/>
<reference evidence="2 3" key="1">
    <citation type="submission" date="2019-09" db="EMBL/GenBank/DDBJ databases">
        <title>Draft genome of the ectomycorrhizal ascomycete Sphaerosporella brunnea.</title>
        <authorList>
            <consortium name="DOE Joint Genome Institute"/>
            <person name="Benucci G.M."/>
            <person name="Marozzi G."/>
            <person name="Antonielli L."/>
            <person name="Sanchez S."/>
            <person name="Marco P."/>
            <person name="Wang X."/>
            <person name="Falini L.B."/>
            <person name="Barry K."/>
            <person name="Haridas S."/>
            <person name="Lipzen A."/>
            <person name="Labutti K."/>
            <person name="Grigoriev I.V."/>
            <person name="Murat C."/>
            <person name="Martin F."/>
            <person name="Albertini E."/>
            <person name="Donnini D."/>
            <person name="Bonito G."/>
        </authorList>
    </citation>
    <scope>NUCLEOTIDE SEQUENCE [LARGE SCALE GENOMIC DNA]</scope>
    <source>
        <strain evidence="2 3">Sb_GMNB300</strain>
    </source>
</reference>
<gene>
    <name evidence="2" type="ORF">FN846DRAFT_924284</name>
</gene>
<keyword evidence="2" id="KW-0489">Methyltransferase</keyword>
<dbReference type="EMBL" id="VXIS01000001">
    <property type="protein sequence ID" value="KAA8914987.1"/>
    <property type="molecule type" value="Genomic_DNA"/>
</dbReference>
<sequence length="341" mass="38354">MSANVEREFEAALEVDDDTEGEDESYGSGNVSDTTSISSSILAYEYENGRRYHAFRSGKYALPNDEQEQDRLDMMHHIYSLLLGGQLHLAPLQDPHRILDVGCGTGIWVIDMADKFPSAEVTGTDLSPIQPGWVPPNSMFVIEDAEGEWTWSKPFDFIHVRGMAGSIKDWPLLIKNAYESLAPGGYLEIFEAPVFDLLSDDGTYNDKTALWRYYSLVREASKKTGRSLQLDGKFAEHFAKAGFVDYDVTVKKMPLGAWPADKRMKELGKWMALMVESGFEAYGLALLTRVLSLPTEEAKQLFEDCKKEVMNRTVHSYFHIHVMVAMKPDSPAVSKMLNTAR</sequence>
<comment type="caution">
    <text evidence="2">The sequence shown here is derived from an EMBL/GenBank/DDBJ whole genome shotgun (WGS) entry which is preliminary data.</text>
</comment>
<dbReference type="SUPFAM" id="SSF53335">
    <property type="entry name" value="S-adenosyl-L-methionine-dependent methyltransferases"/>
    <property type="match status" value="1"/>
</dbReference>
<protein>
    <submittedName>
        <fullName evidence="2">TAM domain methyltransferase</fullName>
    </submittedName>
</protein>
<keyword evidence="2" id="KW-0808">Transferase</keyword>
<feature type="compositionally biased region" description="Basic and acidic residues" evidence="1">
    <location>
        <begin position="1"/>
        <end position="10"/>
    </location>
</feature>
<dbReference type="PANTHER" id="PTHR43591">
    <property type="entry name" value="METHYLTRANSFERASE"/>
    <property type="match status" value="1"/>
</dbReference>
<evidence type="ECO:0000313" key="2">
    <source>
        <dbReference type="EMBL" id="KAA8914987.1"/>
    </source>
</evidence>
<organism evidence="2 3">
    <name type="scientific">Sphaerosporella brunnea</name>
    <dbReference type="NCBI Taxonomy" id="1250544"/>
    <lineage>
        <taxon>Eukaryota</taxon>
        <taxon>Fungi</taxon>
        <taxon>Dikarya</taxon>
        <taxon>Ascomycota</taxon>
        <taxon>Pezizomycotina</taxon>
        <taxon>Pezizomycetes</taxon>
        <taxon>Pezizales</taxon>
        <taxon>Pyronemataceae</taxon>
        <taxon>Sphaerosporella</taxon>
    </lineage>
</organism>
<dbReference type="Proteomes" id="UP000326924">
    <property type="component" value="Unassembled WGS sequence"/>
</dbReference>
<dbReference type="OrthoDB" id="2013972at2759"/>
<proteinExistence type="predicted"/>
<name>A0A5J5FC75_9PEZI</name>
<accession>A0A5J5FC75</accession>
<dbReference type="PANTHER" id="PTHR43591:SF24">
    <property type="entry name" value="2-METHOXY-6-POLYPRENYL-1,4-BENZOQUINOL METHYLASE, MITOCHONDRIAL"/>
    <property type="match status" value="1"/>
</dbReference>
<feature type="region of interest" description="Disordered" evidence="1">
    <location>
        <begin position="1"/>
        <end position="35"/>
    </location>
</feature>
<dbReference type="CDD" id="cd02440">
    <property type="entry name" value="AdoMet_MTases"/>
    <property type="match status" value="1"/>
</dbReference>
<keyword evidence="3" id="KW-1185">Reference proteome</keyword>